<dbReference type="EMBL" id="JACHIF010000012">
    <property type="protein sequence ID" value="MBB5040302.1"/>
    <property type="molecule type" value="Genomic_DNA"/>
</dbReference>
<comment type="subcellular location">
    <subcellularLocation>
        <location evidence="1">Cell inner membrane</location>
    </subcellularLocation>
</comment>
<evidence type="ECO:0000256" key="2">
    <source>
        <dbReference type="ARBA" id="ARBA00022475"/>
    </source>
</evidence>
<feature type="transmembrane region" description="Helical" evidence="7">
    <location>
        <begin position="23"/>
        <end position="44"/>
    </location>
</feature>
<dbReference type="GO" id="GO:0009247">
    <property type="term" value="P:glycolipid biosynthetic process"/>
    <property type="evidence" value="ECO:0007669"/>
    <property type="project" value="UniProtKB-ARBA"/>
</dbReference>
<dbReference type="PANTHER" id="PTHR30606:SF10">
    <property type="entry name" value="PHOSPHATIDYLINOSITOL MANNOSIDE ACYLTRANSFERASE"/>
    <property type="match status" value="1"/>
</dbReference>
<dbReference type="EC" id="2.3.1.241" evidence="8"/>
<dbReference type="Pfam" id="PF03279">
    <property type="entry name" value="Lip_A_acyltrans"/>
    <property type="match status" value="1"/>
</dbReference>
<keyword evidence="3" id="KW-0997">Cell inner membrane</keyword>
<dbReference type="Proteomes" id="UP000534294">
    <property type="component" value="Unassembled WGS sequence"/>
</dbReference>
<gene>
    <name evidence="8" type="ORF">HNQ64_004583</name>
</gene>
<evidence type="ECO:0000256" key="6">
    <source>
        <dbReference type="ARBA" id="ARBA00023315"/>
    </source>
</evidence>
<organism evidence="8 9">
    <name type="scientific">Prosthecobacter dejongeii</name>
    <dbReference type="NCBI Taxonomy" id="48465"/>
    <lineage>
        <taxon>Bacteria</taxon>
        <taxon>Pseudomonadati</taxon>
        <taxon>Verrucomicrobiota</taxon>
        <taxon>Verrucomicrobiia</taxon>
        <taxon>Verrucomicrobiales</taxon>
        <taxon>Verrucomicrobiaceae</taxon>
        <taxon>Prosthecobacter</taxon>
    </lineage>
</organism>
<evidence type="ECO:0000313" key="9">
    <source>
        <dbReference type="Proteomes" id="UP000534294"/>
    </source>
</evidence>
<accession>A0A7W7YQH3</accession>
<evidence type="ECO:0000256" key="5">
    <source>
        <dbReference type="ARBA" id="ARBA00023136"/>
    </source>
</evidence>
<comment type="caution">
    <text evidence="8">The sequence shown here is derived from an EMBL/GenBank/DDBJ whole genome shotgun (WGS) entry which is preliminary data.</text>
</comment>
<keyword evidence="7" id="KW-0812">Transmembrane</keyword>
<evidence type="ECO:0000256" key="7">
    <source>
        <dbReference type="SAM" id="Phobius"/>
    </source>
</evidence>
<reference evidence="8 9" key="1">
    <citation type="submission" date="2020-08" db="EMBL/GenBank/DDBJ databases">
        <title>Genomic Encyclopedia of Type Strains, Phase IV (KMG-IV): sequencing the most valuable type-strain genomes for metagenomic binning, comparative biology and taxonomic classification.</title>
        <authorList>
            <person name="Goeker M."/>
        </authorList>
    </citation>
    <scope>NUCLEOTIDE SEQUENCE [LARGE SCALE GENOMIC DNA]</scope>
    <source>
        <strain evidence="8 9">DSM 12251</strain>
    </source>
</reference>
<keyword evidence="4 8" id="KW-0808">Transferase</keyword>
<evidence type="ECO:0000313" key="8">
    <source>
        <dbReference type="EMBL" id="MBB5040302.1"/>
    </source>
</evidence>
<dbReference type="AlphaFoldDB" id="A0A7W7YQH3"/>
<dbReference type="RefSeq" id="WP_184212843.1">
    <property type="nucleotide sequence ID" value="NZ_JACHIF010000012.1"/>
</dbReference>
<evidence type="ECO:0000256" key="1">
    <source>
        <dbReference type="ARBA" id="ARBA00004533"/>
    </source>
</evidence>
<sequence length="325" mass="36986">MIDLCRWHVYSLRGLGRFIMENLLYLVVRAFLAFIQALPVRWVARLGRCGGAIAFWLDARHRRVALKNLTMCFGHEKSPEEIRAIAQENFRRLGEVYGCAMKGMVMNDAELLKIFSVKGAEGVRAVDAEGRLVNRVFTGGHFGNFELANRMSALIPGYQAVATYRGIRPPKLDQLVYRMRTVSGNILVDRRTGAEDLKRAMAEGGKLLILASDQADRSGGLELPFLGYYAWTTRAPVILAMRYKCVIFVPICYRVGLGQWVLEIGEPLRMEENGKRRSVEDLMRDINAALEAGVRRDPANWFWVHDRWKTKNRQPPRAVEEPMAE</sequence>
<evidence type="ECO:0000256" key="4">
    <source>
        <dbReference type="ARBA" id="ARBA00022679"/>
    </source>
</evidence>
<dbReference type="GO" id="GO:0005886">
    <property type="term" value="C:plasma membrane"/>
    <property type="evidence" value="ECO:0007669"/>
    <property type="project" value="UniProtKB-SubCell"/>
</dbReference>
<name>A0A7W7YQH3_9BACT</name>
<dbReference type="PANTHER" id="PTHR30606">
    <property type="entry name" value="LIPID A BIOSYNTHESIS LAUROYL ACYLTRANSFERASE"/>
    <property type="match status" value="1"/>
</dbReference>
<dbReference type="CDD" id="cd07984">
    <property type="entry name" value="LPLAT_LABLAT-like"/>
    <property type="match status" value="1"/>
</dbReference>
<protein>
    <submittedName>
        <fullName evidence="8">KDO2-lipid IV(A) lauroyltransferase</fullName>
        <ecNumber evidence="8">2.3.1.241</ecNumber>
    </submittedName>
</protein>
<keyword evidence="5 7" id="KW-0472">Membrane</keyword>
<dbReference type="InterPro" id="IPR004960">
    <property type="entry name" value="LipA_acyltrans"/>
</dbReference>
<dbReference type="GO" id="GO:0008913">
    <property type="term" value="F:Kdo2-lipid IVA acyltransferase activity"/>
    <property type="evidence" value="ECO:0007669"/>
    <property type="project" value="UniProtKB-EC"/>
</dbReference>
<keyword evidence="7" id="KW-1133">Transmembrane helix</keyword>
<keyword evidence="2" id="KW-1003">Cell membrane</keyword>
<keyword evidence="9" id="KW-1185">Reference proteome</keyword>
<keyword evidence="6 8" id="KW-0012">Acyltransferase</keyword>
<evidence type="ECO:0000256" key="3">
    <source>
        <dbReference type="ARBA" id="ARBA00022519"/>
    </source>
</evidence>
<proteinExistence type="predicted"/>